<proteinExistence type="predicted"/>
<dbReference type="AlphaFoldDB" id="A0A1H8H8P7"/>
<dbReference type="RefSeq" id="WP_170841988.1">
    <property type="nucleotide sequence ID" value="NZ_FOCF01000008.1"/>
</dbReference>
<gene>
    <name evidence="1" type="ORF">SAMN05192583_2964</name>
</gene>
<organism evidence="1 2">
    <name type="scientific">Sphingomonas gellani</name>
    <dbReference type="NCBI Taxonomy" id="1166340"/>
    <lineage>
        <taxon>Bacteria</taxon>
        <taxon>Pseudomonadati</taxon>
        <taxon>Pseudomonadota</taxon>
        <taxon>Alphaproteobacteria</taxon>
        <taxon>Sphingomonadales</taxon>
        <taxon>Sphingomonadaceae</taxon>
        <taxon>Sphingomonas</taxon>
    </lineage>
</organism>
<protein>
    <submittedName>
        <fullName evidence="1">Uncharacterized protein</fullName>
    </submittedName>
</protein>
<sequence>MTRTTLGLFGVRRQAATPATRAPADCMAGLTPIERSAAEAIMRQGGDRRRG</sequence>
<accession>A0A1H8H8P7</accession>
<evidence type="ECO:0000313" key="1">
    <source>
        <dbReference type="EMBL" id="SEN52430.1"/>
    </source>
</evidence>
<evidence type="ECO:0000313" key="2">
    <source>
        <dbReference type="Proteomes" id="UP000199206"/>
    </source>
</evidence>
<reference evidence="2" key="1">
    <citation type="submission" date="2016-10" db="EMBL/GenBank/DDBJ databases">
        <authorList>
            <person name="Varghese N."/>
            <person name="Submissions S."/>
        </authorList>
    </citation>
    <scope>NUCLEOTIDE SEQUENCE [LARGE SCALE GENOMIC DNA]</scope>
    <source>
        <strain evidence="2">S6-262</strain>
    </source>
</reference>
<dbReference type="EMBL" id="FOCF01000008">
    <property type="protein sequence ID" value="SEN52430.1"/>
    <property type="molecule type" value="Genomic_DNA"/>
</dbReference>
<dbReference type="Proteomes" id="UP000199206">
    <property type="component" value="Unassembled WGS sequence"/>
</dbReference>
<name>A0A1H8H8P7_9SPHN</name>
<keyword evidence="2" id="KW-1185">Reference proteome</keyword>